<evidence type="ECO:0000313" key="2">
    <source>
        <dbReference type="EMBL" id="KAF7144643.1"/>
    </source>
</evidence>
<evidence type="ECO:0000256" key="1">
    <source>
        <dbReference type="SAM" id="MobiDB-lite"/>
    </source>
</evidence>
<dbReference type="Proteomes" id="UP000626092">
    <property type="component" value="Unassembled WGS sequence"/>
</dbReference>
<organism evidence="2 3">
    <name type="scientific">Rhododendron simsii</name>
    <name type="common">Sims's rhododendron</name>
    <dbReference type="NCBI Taxonomy" id="118357"/>
    <lineage>
        <taxon>Eukaryota</taxon>
        <taxon>Viridiplantae</taxon>
        <taxon>Streptophyta</taxon>
        <taxon>Embryophyta</taxon>
        <taxon>Tracheophyta</taxon>
        <taxon>Spermatophyta</taxon>
        <taxon>Magnoliopsida</taxon>
        <taxon>eudicotyledons</taxon>
        <taxon>Gunneridae</taxon>
        <taxon>Pentapetalae</taxon>
        <taxon>asterids</taxon>
        <taxon>Ericales</taxon>
        <taxon>Ericaceae</taxon>
        <taxon>Ericoideae</taxon>
        <taxon>Rhodoreae</taxon>
        <taxon>Rhododendron</taxon>
    </lineage>
</organism>
<dbReference type="GO" id="GO:0003729">
    <property type="term" value="F:mRNA binding"/>
    <property type="evidence" value="ECO:0007669"/>
    <property type="project" value="InterPro"/>
</dbReference>
<proteinExistence type="predicted"/>
<dbReference type="EMBL" id="WJXA01000004">
    <property type="protein sequence ID" value="KAF7144643.1"/>
    <property type="molecule type" value="Genomic_DNA"/>
</dbReference>
<reference evidence="2" key="1">
    <citation type="submission" date="2019-11" db="EMBL/GenBank/DDBJ databases">
        <authorList>
            <person name="Liu Y."/>
            <person name="Hou J."/>
            <person name="Li T.-Q."/>
            <person name="Guan C.-H."/>
            <person name="Wu X."/>
            <person name="Wu H.-Z."/>
            <person name="Ling F."/>
            <person name="Zhang R."/>
            <person name="Shi X.-G."/>
            <person name="Ren J.-P."/>
            <person name="Chen E.-F."/>
            <person name="Sun J.-M."/>
        </authorList>
    </citation>
    <scope>NUCLEOTIDE SEQUENCE</scope>
    <source>
        <strain evidence="2">Adult_tree_wgs_1</strain>
        <tissue evidence="2">Leaves</tissue>
    </source>
</reference>
<dbReference type="AlphaFoldDB" id="A0A834LR09"/>
<accession>A0A834LR09</accession>
<dbReference type="PANTHER" id="PTHR12097">
    <property type="entry name" value="SPLICING FACTOR 3B, SUBUNIT 1-RELATED"/>
    <property type="match status" value="1"/>
</dbReference>
<gene>
    <name evidence="2" type="ORF">RHSIM_Rhsim04G0092700</name>
</gene>
<feature type="region of interest" description="Disordered" evidence="1">
    <location>
        <begin position="1"/>
        <end position="20"/>
    </location>
</feature>
<keyword evidence="3" id="KW-1185">Reference proteome</keyword>
<dbReference type="InterPro" id="IPR038737">
    <property type="entry name" value="SF3b_su1-like"/>
</dbReference>
<sequence>MASLDSEIAKTQEEKRAPGQQLASLTLVTYDKDLCGGSNRFKDYEQSIPVNNEEENVDAMDSGVARKLASYTAPKSTLKDMPRGTGEDLDEELKTRIKKKFREDEYNMLVGVSVTLRDRHYALSVRTFPDAIQEYELRREKEKMLRAIAKKKEEERKAVGCNPNL</sequence>
<protein>
    <submittedName>
        <fullName evidence="2">Uncharacterized protein</fullName>
    </submittedName>
</protein>
<feature type="compositionally biased region" description="Basic and acidic residues" evidence="1">
    <location>
        <begin position="7"/>
        <end position="17"/>
    </location>
</feature>
<dbReference type="OrthoDB" id="1741306at2759"/>
<evidence type="ECO:0000313" key="3">
    <source>
        <dbReference type="Proteomes" id="UP000626092"/>
    </source>
</evidence>
<name>A0A834LR09_RHOSS</name>
<comment type="caution">
    <text evidence="2">The sequence shown here is derived from an EMBL/GenBank/DDBJ whole genome shotgun (WGS) entry which is preliminary data.</text>
</comment>
<dbReference type="GO" id="GO:0000245">
    <property type="term" value="P:spliceosomal complex assembly"/>
    <property type="evidence" value="ECO:0007669"/>
    <property type="project" value="InterPro"/>
</dbReference>